<feature type="binding site" evidence="6">
    <location>
        <position position="68"/>
    </location>
    <ligand>
        <name>ATP</name>
        <dbReference type="ChEBI" id="CHEBI:30616"/>
    </ligand>
</feature>
<evidence type="ECO:0000256" key="5">
    <source>
        <dbReference type="ARBA" id="ARBA00022840"/>
    </source>
</evidence>
<comment type="catalytic activity">
    <reaction evidence="6 7">
        <text>[phosphate](n) + ATP = [phosphate](n+1) + ADP</text>
        <dbReference type="Rhea" id="RHEA:19573"/>
        <dbReference type="Rhea" id="RHEA-COMP:9859"/>
        <dbReference type="Rhea" id="RHEA-COMP:14280"/>
        <dbReference type="ChEBI" id="CHEBI:16838"/>
        <dbReference type="ChEBI" id="CHEBI:30616"/>
        <dbReference type="ChEBI" id="CHEBI:456216"/>
        <dbReference type="EC" id="2.7.4.1"/>
    </reaction>
</comment>
<dbReference type="PANTHER" id="PTHR30218:SF0">
    <property type="entry name" value="POLYPHOSPHATE KINASE"/>
    <property type="match status" value="1"/>
</dbReference>
<dbReference type="GO" id="GO:0046872">
    <property type="term" value="F:metal ion binding"/>
    <property type="evidence" value="ECO:0007669"/>
    <property type="project" value="UniProtKB-KW"/>
</dbReference>
<keyword evidence="4 6" id="KW-0418">Kinase</keyword>
<feature type="binding site" evidence="6">
    <location>
        <position position="589"/>
    </location>
    <ligand>
        <name>ATP</name>
        <dbReference type="ChEBI" id="CHEBI:30616"/>
    </ligand>
</feature>
<dbReference type="GO" id="GO:0009358">
    <property type="term" value="C:polyphosphate kinase complex"/>
    <property type="evidence" value="ECO:0007669"/>
    <property type="project" value="InterPro"/>
</dbReference>
<dbReference type="NCBIfam" id="NF003917">
    <property type="entry name" value="PRK05443.1-1"/>
    <property type="match status" value="1"/>
</dbReference>
<dbReference type="GO" id="GO:0008976">
    <property type="term" value="F:polyphosphate kinase activity"/>
    <property type="evidence" value="ECO:0007669"/>
    <property type="project" value="UniProtKB-UniRule"/>
</dbReference>
<accession>H5SIM3</accession>
<dbReference type="PANTHER" id="PTHR30218">
    <property type="entry name" value="POLYPHOSPHATE KINASE"/>
    <property type="match status" value="1"/>
</dbReference>
<comment type="cofactor">
    <cofactor evidence="6">
        <name>Mg(2+)</name>
        <dbReference type="ChEBI" id="CHEBI:18420"/>
    </cofactor>
</comment>
<comment type="PTM">
    <text evidence="6 7">An intermediate of this reaction is the autophosphorylated ppk in which a phosphate is covalently linked to a histidine residue through a N-P bond.</text>
</comment>
<evidence type="ECO:0000259" key="11">
    <source>
        <dbReference type="Pfam" id="PF17941"/>
    </source>
</evidence>
<dbReference type="SUPFAM" id="SSF140356">
    <property type="entry name" value="PPK N-terminal domain-like"/>
    <property type="match status" value="1"/>
</dbReference>
<dbReference type="AlphaFoldDB" id="H5SIM3"/>
<dbReference type="InterPro" id="IPR003414">
    <property type="entry name" value="PP_kinase"/>
</dbReference>
<dbReference type="GO" id="GO:0006799">
    <property type="term" value="P:polyphosphate biosynthetic process"/>
    <property type="evidence" value="ECO:0007669"/>
    <property type="project" value="UniProtKB-UniRule"/>
</dbReference>
<dbReference type="InterPro" id="IPR036832">
    <property type="entry name" value="PPK_N_dom_sf"/>
</dbReference>
<evidence type="ECO:0000313" key="12">
    <source>
        <dbReference type="EMBL" id="BAL56009.1"/>
    </source>
</evidence>
<dbReference type="Gene3D" id="3.30.870.10">
    <property type="entry name" value="Endonuclease Chain A"/>
    <property type="match status" value="2"/>
</dbReference>
<reference evidence="12" key="1">
    <citation type="journal article" date="2005" name="Environ. Microbiol.">
        <title>Genetic and functional properties of uncultivated thermophilic crenarchaeotes from a subsurface gold mine as revealed by analysis of genome fragments.</title>
        <authorList>
            <person name="Nunoura T."/>
            <person name="Hirayama H."/>
            <person name="Takami H."/>
            <person name="Oida H."/>
            <person name="Nishi S."/>
            <person name="Shimamura S."/>
            <person name="Suzuki Y."/>
            <person name="Inagaki F."/>
            <person name="Takai K."/>
            <person name="Nealson K.H."/>
            <person name="Horikoshi K."/>
        </authorList>
    </citation>
    <scope>NUCLEOTIDE SEQUENCE</scope>
</reference>
<dbReference type="NCBIfam" id="NF003921">
    <property type="entry name" value="PRK05443.2-2"/>
    <property type="match status" value="1"/>
</dbReference>
<name>H5SIM3_9BACT</name>
<keyword evidence="2 6" id="KW-0808">Transferase</keyword>
<dbReference type="Pfam" id="PF17941">
    <property type="entry name" value="PP_kinase_C_1"/>
    <property type="match status" value="1"/>
</dbReference>
<dbReference type="EC" id="2.7.4.1" evidence="6 7"/>
<feature type="domain" description="Polyphosphate kinase C-terminal" evidence="10">
    <location>
        <begin position="528"/>
        <end position="700"/>
    </location>
</feature>
<dbReference type="InterPro" id="IPR036830">
    <property type="entry name" value="PP_kinase_middle_dom_sf"/>
</dbReference>
<evidence type="ECO:0000256" key="4">
    <source>
        <dbReference type="ARBA" id="ARBA00022777"/>
    </source>
</evidence>
<dbReference type="Gene3D" id="3.30.1840.10">
    <property type="entry name" value="Polyphosphate kinase middle domain"/>
    <property type="match status" value="1"/>
</dbReference>
<dbReference type="CDD" id="cd09165">
    <property type="entry name" value="PLDc_PaPPK1_C1_like"/>
    <property type="match status" value="1"/>
</dbReference>
<evidence type="ECO:0000259" key="9">
    <source>
        <dbReference type="Pfam" id="PF13089"/>
    </source>
</evidence>
<evidence type="ECO:0000256" key="1">
    <source>
        <dbReference type="ARBA" id="ARBA00022553"/>
    </source>
</evidence>
<feature type="active site" description="Phosphohistidine intermediate" evidence="6">
    <location>
        <position position="460"/>
    </location>
</feature>
<evidence type="ECO:0000256" key="3">
    <source>
        <dbReference type="ARBA" id="ARBA00022741"/>
    </source>
</evidence>
<dbReference type="InterPro" id="IPR025198">
    <property type="entry name" value="PPK_N_dom"/>
</dbReference>
<evidence type="ECO:0000259" key="8">
    <source>
        <dbReference type="Pfam" id="PF02503"/>
    </source>
</evidence>
<dbReference type="InterPro" id="IPR025200">
    <property type="entry name" value="PPK_C_dom2"/>
</dbReference>
<proteinExistence type="inferred from homology"/>
<protein>
    <recommendedName>
        <fullName evidence="6 7">Polyphosphate kinase</fullName>
        <ecNumber evidence="6 7">2.7.4.1</ecNumber>
    </recommendedName>
    <alternativeName>
        <fullName evidence="6">ATP-polyphosphate phosphotransferase</fullName>
    </alternativeName>
    <alternativeName>
        <fullName evidence="6">Polyphosphoric acid kinase</fullName>
    </alternativeName>
</protein>
<dbReference type="NCBIfam" id="TIGR03705">
    <property type="entry name" value="poly_P_kin"/>
    <property type="match status" value="1"/>
</dbReference>
<evidence type="ECO:0000256" key="2">
    <source>
        <dbReference type="ARBA" id="ARBA00022679"/>
    </source>
</evidence>
<feature type="binding site" evidence="6">
    <location>
        <position position="430"/>
    </location>
    <ligand>
        <name>Mg(2+)</name>
        <dbReference type="ChEBI" id="CHEBI:18420"/>
    </ligand>
</feature>
<evidence type="ECO:0000256" key="7">
    <source>
        <dbReference type="RuleBase" id="RU003800"/>
    </source>
</evidence>
<dbReference type="SUPFAM" id="SSF56024">
    <property type="entry name" value="Phospholipase D/nuclease"/>
    <property type="match status" value="2"/>
</dbReference>
<feature type="domain" description="Polyphosphate kinase C-terminal" evidence="11">
    <location>
        <begin position="356"/>
        <end position="520"/>
    </location>
</feature>
<dbReference type="GO" id="GO:0005524">
    <property type="term" value="F:ATP binding"/>
    <property type="evidence" value="ECO:0007669"/>
    <property type="project" value="UniProtKB-KW"/>
</dbReference>
<dbReference type="Pfam" id="PF02503">
    <property type="entry name" value="PP_kinase"/>
    <property type="match status" value="1"/>
</dbReference>
<comment type="similarity">
    <text evidence="6 7">Belongs to the polyphosphate kinase 1 (PPK1) family.</text>
</comment>
<sequence length="713" mass="81115">MKRTTASTSKLRRANGQQRLRVDLHDPSLYFNRELSALDFQEEVLEEALDPEHPLLERLKFLCIVASNLDEFFMIRVAALKEQIEAGIIEPTPDRIPPQEQLRRIRERLLDLYTRHEHALLDDILPSLAAEGIRIVPYAALTEQQRQYFREYFLRDVFPVLTPLTLDPGHPFPRLLNRTINIAFHLASRDTHKGEGADRAVGVLQLPPVLPRLLPLPEDSGHAFVLLEQVVQSNADHLYSGWDVLDSYCFRVTRDAELEIAEDEAEDLLSEIAEQTRIRNWGADAVRLEVDAAMPQWLRQLLMRSLELEPEDVYAYRRPLNLSDFLALLRLDLRHLKDQPFTTRIPPEFQGEVAHIFKMLRMRDVLVHHPFDSFSNTVVKLLRGAAEDPQVVAIKIILYRAGGQSPVIEALKTAAMNGKSVTAVVELKARFDEENNIVWARELERAGVHVVYGVLGLKVHAKALMIVRREQGGVRMYAHLSTGNYNQSTARVYTDFGYFTAREDVCRDVATLFNVLTANARHAETHSLVLAPMEMSKAVLGLIEAAIAARREGKSATIAAKLNALVDAEVIRALYRASMAGVTVRLLIRSICCLRPGIPGVSENIEVRSIVGRFLEHSRMVIVECGEERRVFLSSADWMPRNFYRRVEVLLEVPDPGIAKHLCEVFELYWKDNQKSRILLPDGRRVKRSPNAGEDAINAQSYFLERIRRHATT</sequence>
<dbReference type="EMBL" id="AP011735">
    <property type="protein sequence ID" value="BAL56009.1"/>
    <property type="molecule type" value="Genomic_DNA"/>
</dbReference>
<keyword evidence="6" id="KW-0479">Metal-binding</keyword>
<dbReference type="NCBIfam" id="NF003918">
    <property type="entry name" value="PRK05443.1-2"/>
    <property type="match status" value="1"/>
</dbReference>
<dbReference type="PIRSF" id="PIRSF015589">
    <property type="entry name" value="PP_kinase"/>
    <property type="match status" value="1"/>
</dbReference>
<dbReference type="Pfam" id="PF13089">
    <property type="entry name" value="PP_kinase_N"/>
    <property type="match status" value="1"/>
</dbReference>
<keyword evidence="3 6" id="KW-0547">Nucleotide-binding</keyword>
<dbReference type="Gene3D" id="1.20.58.310">
    <property type="entry name" value="Polyphosphate kinase N-terminal domain"/>
    <property type="match status" value="1"/>
</dbReference>
<feature type="binding site" evidence="6">
    <location>
        <position position="400"/>
    </location>
    <ligand>
        <name>Mg(2+)</name>
        <dbReference type="ChEBI" id="CHEBI:18420"/>
    </ligand>
</feature>
<keyword evidence="1 6" id="KW-0597">Phosphoprotein</keyword>
<reference evidence="12" key="2">
    <citation type="journal article" date="2012" name="PLoS ONE">
        <title>A Deeply Branching Thermophilic Bacterium with an Ancient Acetyl-CoA Pathway Dominates a Subsurface Ecosystem.</title>
        <authorList>
            <person name="Takami H."/>
            <person name="Noguchi H."/>
            <person name="Takaki Y."/>
            <person name="Uchiyama I."/>
            <person name="Toyoda A."/>
            <person name="Nishi S."/>
            <person name="Chee G.-J."/>
            <person name="Arai W."/>
            <person name="Nunoura T."/>
            <person name="Itoh T."/>
            <person name="Hattori M."/>
            <person name="Takai K."/>
        </authorList>
    </citation>
    <scope>NUCLEOTIDE SEQUENCE</scope>
</reference>
<keyword evidence="6" id="KW-0460">Magnesium</keyword>
<feature type="binding site" evidence="6">
    <location>
        <position position="617"/>
    </location>
    <ligand>
        <name>ATP</name>
        <dbReference type="ChEBI" id="CHEBI:30616"/>
    </ligand>
</feature>
<evidence type="ECO:0000256" key="6">
    <source>
        <dbReference type="HAMAP-Rule" id="MF_00347"/>
    </source>
</evidence>
<gene>
    <name evidence="6" type="primary">ppk</name>
    <name evidence="12" type="ORF">HGMM_F33H03C18</name>
</gene>
<dbReference type="SUPFAM" id="SSF143724">
    <property type="entry name" value="PHP14-like"/>
    <property type="match status" value="1"/>
</dbReference>
<feature type="domain" description="Polyphosphate kinase middle" evidence="8">
    <location>
        <begin position="144"/>
        <end position="327"/>
    </location>
</feature>
<evidence type="ECO:0000259" key="10">
    <source>
        <dbReference type="Pfam" id="PF13090"/>
    </source>
</evidence>
<feature type="domain" description="Polyphosphate kinase N-terminal" evidence="9">
    <location>
        <begin position="30"/>
        <end position="136"/>
    </location>
</feature>
<feature type="binding site" evidence="6">
    <location>
        <position position="493"/>
    </location>
    <ligand>
        <name>ATP</name>
        <dbReference type="ChEBI" id="CHEBI:30616"/>
    </ligand>
</feature>
<dbReference type="InterPro" id="IPR041108">
    <property type="entry name" value="PP_kinase_C_1"/>
</dbReference>
<dbReference type="Pfam" id="PF13090">
    <property type="entry name" value="PP_kinase_C"/>
    <property type="match status" value="1"/>
</dbReference>
<dbReference type="InterPro" id="IPR024953">
    <property type="entry name" value="PP_kinase_middle"/>
</dbReference>
<dbReference type="HAMAP" id="MF_00347">
    <property type="entry name" value="Polyphosphate_kinase"/>
    <property type="match status" value="1"/>
</dbReference>
<organism evidence="12">
    <name type="scientific">uncultured Bacteroidota bacterium</name>
    <dbReference type="NCBI Taxonomy" id="152509"/>
    <lineage>
        <taxon>Bacteria</taxon>
        <taxon>Pseudomonadati</taxon>
        <taxon>Bacteroidota</taxon>
        <taxon>environmental samples</taxon>
    </lineage>
</organism>
<keyword evidence="5 6" id="KW-0067">ATP-binding</keyword>
<comment type="function">
    <text evidence="6 7">Catalyzes the reversible transfer of the terminal phosphate of ATP to form a long-chain polyphosphate (polyP).</text>
</comment>